<evidence type="ECO:0000256" key="1">
    <source>
        <dbReference type="ARBA" id="ARBA00022729"/>
    </source>
</evidence>
<accession>A0ABT3NYT3</accession>
<dbReference type="Pfam" id="PF03480">
    <property type="entry name" value="DctP"/>
    <property type="match status" value="1"/>
</dbReference>
<dbReference type="Gene3D" id="3.40.190.170">
    <property type="entry name" value="Bacterial extracellular solute-binding protein, family 7"/>
    <property type="match status" value="1"/>
</dbReference>
<evidence type="ECO:0000313" key="3">
    <source>
        <dbReference type="EMBL" id="MCW8087068.1"/>
    </source>
</evidence>
<evidence type="ECO:0000256" key="2">
    <source>
        <dbReference type="SAM" id="SignalP"/>
    </source>
</evidence>
<dbReference type="Proteomes" id="UP001526430">
    <property type="component" value="Unassembled WGS sequence"/>
</dbReference>
<proteinExistence type="predicted"/>
<dbReference type="PIRSF" id="PIRSF039026">
    <property type="entry name" value="SiaP"/>
    <property type="match status" value="1"/>
</dbReference>
<reference evidence="3 4" key="1">
    <citation type="submission" date="2022-10" db="EMBL/GenBank/DDBJ databases">
        <title>Roseococcus glaciei nov., sp. nov., isolated from glacier.</title>
        <authorList>
            <person name="Liu Q."/>
            <person name="Xin Y.-H."/>
        </authorList>
    </citation>
    <scope>NUCLEOTIDE SEQUENCE [LARGE SCALE GENOMIC DNA]</scope>
    <source>
        <strain evidence="3 4">MDT2-1-1</strain>
    </source>
</reference>
<dbReference type="PANTHER" id="PTHR33376">
    <property type="match status" value="1"/>
</dbReference>
<dbReference type="RefSeq" id="WP_301591214.1">
    <property type="nucleotide sequence ID" value="NZ_JAPFQI010000013.1"/>
</dbReference>
<dbReference type="InterPro" id="IPR038404">
    <property type="entry name" value="TRAP_DctP_sf"/>
</dbReference>
<comment type="caution">
    <text evidence="3">The sequence shown here is derived from an EMBL/GenBank/DDBJ whole genome shotgun (WGS) entry which is preliminary data.</text>
</comment>
<name>A0ABT3NYT3_9PROT</name>
<keyword evidence="4" id="KW-1185">Reference proteome</keyword>
<keyword evidence="1 2" id="KW-0732">Signal</keyword>
<dbReference type="Gene3D" id="3.40.190.10">
    <property type="entry name" value="Periplasmic binding protein-like II"/>
    <property type="match status" value="1"/>
</dbReference>
<protein>
    <submittedName>
        <fullName evidence="3">ABC transporter substrate-binding protein</fullName>
    </submittedName>
</protein>
<dbReference type="InterPro" id="IPR026289">
    <property type="entry name" value="SBP_TakP-like"/>
</dbReference>
<organism evidence="3 4">
    <name type="scientific">Sabulicella glaciei</name>
    <dbReference type="NCBI Taxonomy" id="2984948"/>
    <lineage>
        <taxon>Bacteria</taxon>
        <taxon>Pseudomonadati</taxon>
        <taxon>Pseudomonadota</taxon>
        <taxon>Alphaproteobacteria</taxon>
        <taxon>Acetobacterales</taxon>
        <taxon>Acetobacteraceae</taxon>
        <taxon>Sabulicella</taxon>
    </lineage>
</organism>
<dbReference type="PANTHER" id="PTHR33376:SF5">
    <property type="entry name" value="EXTRACYTOPLASMIC SOLUTE RECEPTOR PROTEIN"/>
    <property type="match status" value="1"/>
</dbReference>
<gene>
    <name evidence="3" type="ORF">OF850_15655</name>
</gene>
<evidence type="ECO:0000313" key="4">
    <source>
        <dbReference type="Proteomes" id="UP001526430"/>
    </source>
</evidence>
<dbReference type="InterPro" id="IPR018389">
    <property type="entry name" value="DctP_fam"/>
</dbReference>
<dbReference type="EMBL" id="JAPFQI010000013">
    <property type="protein sequence ID" value="MCW8087068.1"/>
    <property type="molecule type" value="Genomic_DNA"/>
</dbReference>
<sequence>MERRHLLAGSAAAAALAAPNLASAQPRIRWRMPGSFPKSLDTLYGTQERICRRVGEMTDGAFQILPFGPGEVMPALSVMDGVGSGTVECGYTSAYYYLGKDPALSIATCLPFGMSSRQLWSWLQEGGGRALLADVYRDQGVMAIPAGNTGAQMGGWFRREINTVGDLNGLKFRIAGHGGAVLQKLGVVAQQIPGPDLYPALERGVIDALEWVGPYDDEKLGFQRVARFYYAPGWWEYSPSIDLMIHPAAYEALPNHYKAILEAACTEAWHWMMARYDHLNPQALRRLVAQGTQLRVFSRDILSACYRAAQDLYAEIGSSNARFRRIHAEWDKYRVEEVQWFRLAEDTQANFLGLMAQQQQR</sequence>
<feature type="chain" id="PRO_5046350197" evidence="2">
    <location>
        <begin position="25"/>
        <end position="361"/>
    </location>
</feature>
<feature type="signal peptide" evidence="2">
    <location>
        <begin position="1"/>
        <end position="24"/>
    </location>
</feature>